<evidence type="ECO:0000313" key="1">
    <source>
        <dbReference type="EMBL" id="MBF4469045.1"/>
    </source>
</evidence>
<name>A0A843AJ25_METAZ</name>
<dbReference type="PIRSF" id="PIRSF005357">
    <property type="entry name" value="UCP005357"/>
    <property type="match status" value="1"/>
</dbReference>
<dbReference type="GeneID" id="66133706"/>
<dbReference type="InterPro" id="IPR007152">
    <property type="entry name" value="DUF354"/>
</dbReference>
<evidence type="ECO:0000313" key="2">
    <source>
        <dbReference type="Proteomes" id="UP000658733"/>
    </source>
</evidence>
<dbReference type="PANTHER" id="PTHR39662">
    <property type="entry name" value="DUF354 DOMAIN-CONTAINING PROTEIN-RELATED"/>
    <property type="match status" value="1"/>
</dbReference>
<organism evidence="1 2">
    <name type="scientific">Methanobrevibacter arboriphilus</name>
    <dbReference type="NCBI Taxonomy" id="39441"/>
    <lineage>
        <taxon>Archaea</taxon>
        <taxon>Methanobacteriati</taxon>
        <taxon>Methanobacteriota</taxon>
        <taxon>Methanomada group</taxon>
        <taxon>Methanobacteria</taxon>
        <taxon>Methanobacteriales</taxon>
        <taxon>Methanobacteriaceae</taxon>
        <taxon>Methanobrevibacter</taxon>
    </lineage>
</organism>
<reference evidence="1" key="1">
    <citation type="submission" date="2020-10" db="EMBL/GenBank/DDBJ databases">
        <title>Dehalococcoides mccartyi of a TCE/Cr reducing biochatode.</title>
        <authorList>
            <person name="Matturro B."/>
        </authorList>
    </citation>
    <scope>NUCLEOTIDE SEQUENCE</scope>
    <source>
        <strain evidence="1">Bin4</strain>
    </source>
</reference>
<dbReference type="Gene3D" id="3.40.50.2000">
    <property type="entry name" value="Glycogen Phosphorylase B"/>
    <property type="match status" value="1"/>
</dbReference>
<accession>A0A843AJ25</accession>
<dbReference type="Pfam" id="PF04007">
    <property type="entry name" value="DUF354"/>
    <property type="match status" value="1"/>
</dbReference>
<dbReference type="EMBL" id="JADIIN010000055">
    <property type="protein sequence ID" value="MBF4469045.1"/>
    <property type="molecule type" value="Genomic_DNA"/>
</dbReference>
<proteinExistence type="predicted"/>
<gene>
    <name evidence="1" type="ORF">ISP01_06535</name>
</gene>
<dbReference type="PANTHER" id="PTHR39662:SF1">
    <property type="entry name" value="DUF354 DOMAIN-CONTAINING PROTEIN"/>
    <property type="match status" value="1"/>
</dbReference>
<comment type="caution">
    <text evidence="1">The sequence shown here is derived from an EMBL/GenBank/DDBJ whole genome shotgun (WGS) entry which is preliminary data.</text>
</comment>
<dbReference type="SUPFAM" id="SSF53756">
    <property type="entry name" value="UDP-Glycosyltransferase/glycogen phosphorylase"/>
    <property type="match status" value="1"/>
</dbReference>
<protein>
    <submittedName>
        <fullName evidence="1">DUF354 domain-containing protein</fullName>
    </submittedName>
</protein>
<dbReference type="AlphaFoldDB" id="A0A843AJ25"/>
<dbReference type="Proteomes" id="UP000658733">
    <property type="component" value="Unassembled WGS sequence"/>
</dbReference>
<sequence length="346" mass="39560">MKIWIDITNAPHVMFFKDIIKYFEDQGEDVIVTTRDFGDIHRLMETHDIDFISVGKHGGLGLYKKLKESTNRVNELVDIIAPEKIDVCLAKHSVELPRVSFGLNIPNVYIIDNEYAEAVNKMTLPLCDRIIAPNVIDIRKLMRYGVDPNKIISYDGTSELLHFKNFEYNEKIFEDLNIKLDLNKTILMRPEPSLASYLDVDSEKSVLSPIIDVLKDYANILVLPRFKQQADIFEGIKNVNILEPPIDLSSVIKQCDLVIGAGGTINRESAVLKTPVISCYPGETLAVDQYYINRGLMFKYTNVEDIINNALSFLVVDKENDDYYNQNYDISSNNLFKTIIDCTYRL</sequence>
<dbReference type="RefSeq" id="WP_221061343.1">
    <property type="nucleotide sequence ID" value="NZ_AP019779.1"/>
</dbReference>